<evidence type="ECO:0000313" key="3">
    <source>
        <dbReference type="EMBL" id="NCU63328.1"/>
    </source>
</evidence>
<proteinExistence type="inferred from homology"/>
<feature type="non-terminal residue" evidence="3">
    <location>
        <position position="213"/>
    </location>
</feature>
<evidence type="ECO:0000313" key="4">
    <source>
        <dbReference type="Proteomes" id="UP000572953"/>
    </source>
</evidence>
<protein>
    <submittedName>
        <fullName evidence="3">Di-trans,poly-cis-decaprenylcistransferase</fullName>
        <ecNumber evidence="3">2.5.1.31</ecNumber>
    </submittedName>
</protein>
<evidence type="ECO:0000256" key="2">
    <source>
        <dbReference type="ARBA" id="ARBA00022679"/>
    </source>
</evidence>
<dbReference type="AlphaFoldDB" id="A0A845SBZ3"/>
<dbReference type="EMBL" id="RGGN01000221">
    <property type="protein sequence ID" value="NCU63328.1"/>
    <property type="molecule type" value="Genomic_DNA"/>
</dbReference>
<accession>A0A845SBZ3</accession>
<gene>
    <name evidence="3" type="primary">uppS</name>
    <name evidence="3" type="ORF">EBV78_04585</name>
</gene>
<dbReference type="InterPro" id="IPR036424">
    <property type="entry name" value="UPP_synth-like_sf"/>
</dbReference>
<comment type="cofactor">
    <cofactor evidence="1">
        <name>Mg(2+)</name>
        <dbReference type="ChEBI" id="CHEBI:18420"/>
    </cofactor>
</comment>
<evidence type="ECO:0000256" key="1">
    <source>
        <dbReference type="ARBA" id="ARBA00001946"/>
    </source>
</evidence>
<dbReference type="GO" id="GO:0016094">
    <property type="term" value="P:polyprenol biosynthetic process"/>
    <property type="evidence" value="ECO:0007669"/>
    <property type="project" value="TreeGrafter"/>
</dbReference>
<dbReference type="SUPFAM" id="SSF64005">
    <property type="entry name" value="Undecaprenyl diphosphate synthase"/>
    <property type="match status" value="1"/>
</dbReference>
<dbReference type="PANTHER" id="PTHR10291">
    <property type="entry name" value="DEHYDRODOLICHYL DIPHOSPHATE SYNTHASE FAMILY MEMBER"/>
    <property type="match status" value="1"/>
</dbReference>
<dbReference type="PROSITE" id="PS01066">
    <property type="entry name" value="UPP_SYNTHASE"/>
    <property type="match status" value="1"/>
</dbReference>
<dbReference type="Pfam" id="PF01255">
    <property type="entry name" value="Prenyltransf"/>
    <property type="match status" value="1"/>
</dbReference>
<dbReference type="GO" id="GO:0008834">
    <property type="term" value="F:ditrans,polycis-undecaprenyl-diphosphate synthase [(2E,6E)-farnesyl-diphosphate specific] activity"/>
    <property type="evidence" value="ECO:0007669"/>
    <property type="project" value="UniProtKB-EC"/>
</dbReference>
<dbReference type="EC" id="2.5.1.31" evidence="3"/>
<name>A0A845SBZ3_9PROT</name>
<dbReference type="HAMAP" id="MF_01139">
    <property type="entry name" value="ISPT"/>
    <property type="match status" value="1"/>
</dbReference>
<dbReference type="InterPro" id="IPR018520">
    <property type="entry name" value="UPP_synth-like_CS"/>
</dbReference>
<keyword evidence="2 3" id="KW-0808">Transferase</keyword>
<dbReference type="Proteomes" id="UP000572953">
    <property type="component" value="Unassembled WGS sequence"/>
</dbReference>
<dbReference type="CDD" id="cd00475">
    <property type="entry name" value="Cis_IPPS"/>
    <property type="match status" value="1"/>
</dbReference>
<comment type="caution">
    <text evidence="3">The sequence shown here is derived from an EMBL/GenBank/DDBJ whole genome shotgun (WGS) entry which is preliminary data.</text>
</comment>
<dbReference type="Gene3D" id="3.40.1180.10">
    <property type="entry name" value="Decaprenyl diphosphate synthase-like"/>
    <property type="match status" value="1"/>
</dbReference>
<sequence length="213" mass="25309">MKLPSHIAIIMDGNGRWGLKKYNDRNKGHYYGLQNINKVVKDCIKSNIKYLTLYTFSTENWNRPKKEIEYLFFLFKLFYKKNFNSIHRNNIKIKFIGDLKKIPKELKVIIKKIENKTKNNNRITVIFAFNYGSKSELINAFKKINKNKKNIITDELISNNLYTKNIPDPDILIRTGGEKRLSNFLLWQLSYAELFFLDKNWPDFNSSDLKKII</sequence>
<dbReference type="NCBIfam" id="TIGR00055">
    <property type="entry name" value="uppS"/>
    <property type="match status" value="1"/>
</dbReference>
<dbReference type="InterPro" id="IPR001441">
    <property type="entry name" value="UPP_synth-like"/>
</dbReference>
<dbReference type="PANTHER" id="PTHR10291:SF0">
    <property type="entry name" value="DEHYDRODOLICHYL DIPHOSPHATE SYNTHASE 2"/>
    <property type="match status" value="1"/>
</dbReference>
<reference evidence="3 4" key="1">
    <citation type="submission" date="2018-10" db="EMBL/GenBank/DDBJ databases">
        <title>Iterative Subtractive Binning of Freshwater Chronoseries Metagenomes Recovers Nearly Complete Genomes from over Four Hundred Novel Species.</title>
        <authorList>
            <person name="Rodriguez-R L.M."/>
            <person name="Tsementzi D."/>
            <person name="Luo C."/>
            <person name="Konstantinidis K.T."/>
        </authorList>
    </citation>
    <scope>NUCLEOTIDE SEQUENCE [LARGE SCALE GENOMIC DNA]</scope>
    <source>
        <strain evidence="3">WB7_2B_003</strain>
    </source>
</reference>
<organism evidence="3 4">
    <name type="scientific">Candidatus Fonsibacter lacus</name>
    <dbReference type="NCBI Taxonomy" id="2576439"/>
    <lineage>
        <taxon>Bacteria</taxon>
        <taxon>Pseudomonadati</taxon>
        <taxon>Pseudomonadota</taxon>
        <taxon>Alphaproteobacteria</taxon>
        <taxon>Candidatus Pelagibacterales</taxon>
        <taxon>Candidatus Pelagibacterales incertae sedis</taxon>
        <taxon>Candidatus Fonsibacter</taxon>
    </lineage>
</organism>